<evidence type="ECO:0000256" key="1">
    <source>
        <dbReference type="SAM" id="Phobius"/>
    </source>
</evidence>
<proteinExistence type="predicted"/>
<evidence type="ECO:0000313" key="3">
    <source>
        <dbReference type="Proteomes" id="UP000176568"/>
    </source>
</evidence>
<accession>A0A1F4Y401</accession>
<dbReference type="AlphaFoldDB" id="A0A1F4Y401"/>
<dbReference type="Proteomes" id="UP000176568">
    <property type="component" value="Unassembled WGS sequence"/>
</dbReference>
<sequence length="117" mass="12831">MEDGLLLISVSTLTIVGIRLGVWLIPEVDIKLFRRVIHHFWFGIFFIFLSFPLSAVNHTLGVVALGVGLGLAADELVFMLHGGGRDKQYWTVPSVVGSAALLLSIASFQTSLVNFLY</sequence>
<keyword evidence="1" id="KW-1133">Transmembrane helix</keyword>
<feature type="transmembrane region" description="Helical" evidence="1">
    <location>
        <begin position="89"/>
        <end position="108"/>
    </location>
</feature>
<comment type="caution">
    <text evidence="2">The sequence shown here is derived from an EMBL/GenBank/DDBJ whole genome shotgun (WGS) entry which is preliminary data.</text>
</comment>
<feature type="transmembrane region" description="Helical" evidence="1">
    <location>
        <begin position="6"/>
        <end position="25"/>
    </location>
</feature>
<keyword evidence="1" id="KW-0812">Transmembrane</keyword>
<protein>
    <submittedName>
        <fullName evidence="2">Uncharacterized protein</fullName>
    </submittedName>
</protein>
<organism evidence="2 3">
    <name type="scientific">Candidatus Adlerbacteria bacterium RIFOXYC1_FULL_48_26</name>
    <dbReference type="NCBI Taxonomy" id="1797247"/>
    <lineage>
        <taxon>Bacteria</taxon>
        <taxon>Candidatus Adleribacteriota</taxon>
    </lineage>
</organism>
<keyword evidence="1" id="KW-0472">Membrane</keyword>
<name>A0A1F4Y401_9BACT</name>
<dbReference type="STRING" id="1797247.A2419_02840"/>
<gene>
    <name evidence="2" type="ORF">A2419_02840</name>
</gene>
<feature type="transmembrane region" description="Helical" evidence="1">
    <location>
        <begin position="62"/>
        <end position="82"/>
    </location>
</feature>
<evidence type="ECO:0000313" key="2">
    <source>
        <dbReference type="EMBL" id="OGC88578.1"/>
    </source>
</evidence>
<feature type="transmembrane region" description="Helical" evidence="1">
    <location>
        <begin position="37"/>
        <end position="56"/>
    </location>
</feature>
<dbReference type="EMBL" id="MEXB01000007">
    <property type="protein sequence ID" value="OGC88578.1"/>
    <property type="molecule type" value="Genomic_DNA"/>
</dbReference>
<reference evidence="2 3" key="1">
    <citation type="journal article" date="2016" name="Nat. Commun.">
        <title>Thousands of microbial genomes shed light on interconnected biogeochemical processes in an aquifer system.</title>
        <authorList>
            <person name="Anantharaman K."/>
            <person name="Brown C.T."/>
            <person name="Hug L.A."/>
            <person name="Sharon I."/>
            <person name="Castelle C.J."/>
            <person name="Probst A.J."/>
            <person name="Thomas B.C."/>
            <person name="Singh A."/>
            <person name="Wilkins M.J."/>
            <person name="Karaoz U."/>
            <person name="Brodie E.L."/>
            <person name="Williams K.H."/>
            <person name="Hubbard S.S."/>
            <person name="Banfield J.F."/>
        </authorList>
    </citation>
    <scope>NUCLEOTIDE SEQUENCE [LARGE SCALE GENOMIC DNA]</scope>
</reference>